<proteinExistence type="predicted"/>
<name>A0ABY7RYM5_9FLAO</name>
<dbReference type="Gene3D" id="3.40.390.10">
    <property type="entry name" value="Collagenase (Catalytic Domain)"/>
    <property type="match status" value="1"/>
</dbReference>
<feature type="chain" id="PRO_5046919775" evidence="6">
    <location>
        <begin position="25"/>
        <end position="591"/>
    </location>
</feature>
<evidence type="ECO:0000313" key="9">
    <source>
        <dbReference type="EMBL" id="WCO01832.1"/>
    </source>
</evidence>
<keyword evidence="2" id="KW-0479">Metal-binding</keyword>
<dbReference type="NCBIfam" id="TIGR04183">
    <property type="entry name" value="Por_Secre_tail"/>
    <property type="match status" value="1"/>
</dbReference>
<dbReference type="InterPro" id="IPR001818">
    <property type="entry name" value="Pept_M10_metallopeptidase"/>
</dbReference>
<gene>
    <name evidence="9" type="ORF">MUN68_017445</name>
</gene>
<dbReference type="Pfam" id="PF00413">
    <property type="entry name" value="Peptidase_M10"/>
    <property type="match status" value="1"/>
</dbReference>
<keyword evidence="1" id="KW-0645">Protease</keyword>
<dbReference type="EMBL" id="CP116221">
    <property type="protein sequence ID" value="WCO01832.1"/>
    <property type="molecule type" value="Genomic_DNA"/>
</dbReference>
<keyword evidence="10" id="KW-1185">Reference proteome</keyword>
<evidence type="ECO:0000256" key="5">
    <source>
        <dbReference type="ARBA" id="ARBA00022833"/>
    </source>
</evidence>
<evidence type="ECO:0000256" key="2">
    <source>
        <dbReference type="ARBA" id="ARBA00022723"/>
    </source>
</evidence>
<evidence type="ECO:0000256" key="1">
    <source>
        <dbReference type="ARBA" id="ARBA00022670"/>
    </source>
</evidence>
<dbReference type="RefSeq" id="WP_249997004.1">
    <property type="nucleotide sequence ID" value="NZ_CP116221.1"/>
</dbReference>
<evidence type="ECO:0000259" key="7">
    <source>
        <dbReference type="Pfam" id="PF00413"/>
    </source>
</evidence>
<dbReference type="Proteomes" id="UP001202717">
    <property type="component" value="Chromosome"/>
</dbReference>
<keyword evidence="3 6" id="KW-0732">Signal</keyword>
<dbReference type="SUPFAM" id="SSF55486">
    <property type="entry name" value="Metalloproteases ('zincins'), catalytic domain"/>
    <property type="match status" value="1"/>
</dbReference>
<dbReference type="Gene3D" id="2.60.40.10">
    <property type="entry name" value="Immunoglobulins"/>
    <property type="match status" value="1"/>
</dbReference>
<evidence type="ECO:0000313" key="10">
    <source>
        <dbReference type="Proteomes" id="UP001202717"/>
    </source>
</evidence>
<keyword evidence="4" id="KW-0378">Hydrolase</keyword>
<protein>
    <submittedName>
        <fullName evidence="9">T9SS type A sorting domain-containing protein</fullName>
    </submittedName>
</protein>
<feature type="domain" description="Secretion system C-terminal sorting" evidence="8">
    <location>
        <begin position="519"/>
        <end position="590"/>
    </location>
</feature>
<dbReference type="InterPro" id="IPR013783">
    <property type="entry name" value="Ig-like_fold"/>
</dbReference>
<sequence length="591" mass="64166">MKKTTFKNLFAAVLMLCMIVNMSAQELMFEVPLTEQIQASTQIVEGKVVSKNSFWDINRENIYTSNIVEVYKVFKGESISTIEIITRGGTVELEAEIVTPSLQLGLYDIGIFTLHDNNTNITNNSTSTFQPYSEAQGFYKYNTLSNVAANPFKIKQGINNFYNEIEGLTNNAYTSIGNFSITDIISLNEANRGVINITSFDPAIATAGTQTVLTINGSGFGTTKQNVGFANANDGGATFTLALESQILTWTDNQVTVQIPSQGGSGPFALINSAATAVIAQSGNLDITYAEINAVFDPDGNGNFAYPTQHINNDGSGGYIWQMETDFNNNTAANESFTRAFDTWRCETGINWTIGAVTATDVIADDDINVIRFDDGSEMASGTLGVCTSRFGGCYTQAQPTTEMQWLATELDIVFNDTTNWQFGPANANNSQIDFETVAVHELGHGHQLTHVIDTNKIMHFAIGGGTNNRSLSASDISGGNDIQSRSTTLTPCGAPVMIDFDCSTLSVSDQGFAENISIYPNPAKDLLNIKHSGTIRLDTAILYDVRGRLISTLDLSNTTSINTSQLHSGIYFIRIDDTDGNTLTKKFIVE</sequence>
<reference evidence="9 10" key="1">
    <citation type="submission" date="2023-01" db="EMBL/GenBank/DDBJ databases">
        <title>Psychroserpens ponticola sp. nov., isolated from seawater.</title>
        <authorList>
            <person name="Kristyanto S."/>
            <person name="Jung J."/>
            <person name="Kim J.M."/>
            <person name="Jeon C.O."/>
        </authorList>
    </citation>
    <scope>NUCLEOTIDE SEQUENCE [LARGE SCALE GENOMIC DNA]</scope>
    <source>
        <strain evidence="9 10">MSW6</strain>
    </source>
</reference>
<feature type="domain" description="Peptidase M10 metallopeptidase" evidence="7">
    <location>
        <begin position="328"/>
        <end position="479"/>
    </location>
</feature>
<dbReference type="Pfam" id="PF18962">
    <property type="entry name" value="Por_Secre_tail"/>
    <property type="match status" value="1"/>
</dbReference>
<evidence type="ECO:0000259" key="8">
    <source>
        <dbReference type="Pfam" id="PF18962"/>
    </source>
</evidence>
<organism evidence="9 10">
    <name type="scientific">Psychroserpens ponticola</name>
    <dbReference type="NCBI Taxonomy" id="2932268"/>
    <lineage>
        <taxon>Bacteria</taxon>
        <taxon>Pseudomonadati</taxon>
        <taxon>Bacteroidota</taxon>
        <taxon>Flavobacteriia</taxon>
        <taxon>Flavobacteriales</taxon>
        <taxon>Flavobacteriaceae</taxon>
        <taxon>Psychroserpens</taxon>
    </lineage>
</organism>
<evidence type="ECO:0000256" key="3">
    <source>
        <dbReference type="ARBA" id="ARBA00022729"/>
    </source>
</evidence>
<evidence type="ECO:0000256" key="4">
    <source>
        <dbReference type="ARBA" id="ARBA00022801"/>
    </source>
</evidence>
<accession>A0ABY7RYM5</accession>
<feature type="signal peptide" evidence="6">
    <location>
        <begin position="1"/>
        <end position="24"/>
    </location>
</feature>
<evidence type="ECO:0000256" key="6">
    <source>
        <dbReference type="SAM" id="SignalP"/>
    </source>
</evidence>
<dbReference type="InterPro" id="IPR026444">
    <property type="entry name" value="Secre_tail"/>
</dbReference>
<keyword evidence="5" id="KW-0862">Zinc</keyword>
<dbReference type="InterPro" id="IPR024079">
    <property type="entry name" value="MetalloPept_cat_dom_sf"/>
</dbReference>